<evidence type="ECO:0000259" key="8">
    <source>
        <dbReference type="PROSITE" id="PS51327"/>
    </source>
</evidence>
<keyword evidence="3" id="KW-0547">Nucleotide-binding</keyword>
<keyword evidence="4" id="KW-0255">Endonuclease</keyword>
<evidence type="ECO:0000256" key="2">
    <source>
        <dbReference type="ARBA" id="ARBA00022723"/>
    </source>
</evidence>
<proteinExistence type="predicted"/>
<evidence type="ECO:0000256" key="4">
    <source>
        <dbReference type="ARBA" id="ARBA00022759"/>
    </source>
</evidence>
<dbReference type="OMA" id="MAMERDV"/>
<dbReference type="PANTHER" id="PTHR14950">
    <property type="entry name" value="DICER-RELATED"/>
    <property type="match status" value="1"/>
</dbReference>
<keyword evidence="5" id="KW-0378">Hydrolase</keyword>
<dbReference type="Gene3D" id="2.170.260.10">
    <property type="entry name" value="paz domain"/>
    <property type="match status" value="1"/>
</dbReference>
<dbReference type="EMBL" id="KD015120">
    <property type="protein sequence ID" value="EMS67762.1"/>
    <property type="molecule type" value="Genomic_DNA"/>
</dbReference>
<dbReference type="InterPro" id="IPR036085">
    <property type="entry name" value="PAZ_dom_sf"/>
</dbReference>
<keyword evidence="2" id="KW-0479">Metal-binding</keyword>
<dbReference type="PANTHER" id="PTHR14950:SF70">
    <property type="entry name" value="ENDORIBONUCLEASE DICER HOMOLOG 2"/>
    <property type="match status" value="1"/>
</dbReference>
<dbReference type="Pfam" id="PF02170">
    <property type="entry name" value="PAZ"/>
    <property type="match status" value="1"/>
</dbReference>
<dbReference type="STRING" id="4572.M8A5S7"/>
<evidence type="ECO:0000256" key="6">
    <source>
        <dbReference type="ARBA" id="ARBA00022842"/>
    </source>
</evidence>
<dbReference type="GO" id="GO:0004525">
    <property type="term" value="F:ribonuclease III activity"/>
    <property type="evidence" value="ECO:0007669"/>
    <property type="project" value="TreeGrafter"/>
</dbReference>
<organism evidence="9">
    <name type="scientific">Triticum urartu</name>
    <name type="common">Red wild einkorn</name>
    <name type="synonym">Crithodium urartu</name>
    <dbReference type="NCBI Taxonomy" id="4572"/>
    <lineage>
        <taxon>Eukaryota</taxon>
        <taxon>Viridiplantae</taxon>
        <taxon>Streptophyta</taxon>
        <taxon>Embryophyta</taxon>
        <taxon>Tracheophyta</taxon>
        <taxon>Spermatophyta</taxon>
        <taxon>Magnoliopsida</taxon>
        <taxon>Liliopsida</taxon>
        <taxon>Poales</taxon>
        <taxon>Poaceae</taxon>
        <taxon>BOP clade</taxon>
        <taxon>Pooideae</taxon>
        <taxon>Triticodae</taxon>
        <taxon>Triticeae</taxon>
        <taxon>Triticinae</taxon>
        <taxon>Triticum</taxon>
    </lineage>
</organism>
<dbReference type="GO" id="GO:0005634">
    <property type="term" value="C:nucleus"/>
    <property type="evidence" value="ECO:0007669"/>
    <property type="project" value="TreeGrafter"/>
</dbReference>
<name>M8A5S7_TRIUA</name>
<dbReference type="GO" id="GO:0046872">
    <property type="term" value="F:metal ion binding"/>
    <property type="evidence" value="ECO:0007669"/>
    <property type="project" value="UniProtKB-KW"/>
</dbReference>
<evidence type="ECO:0000256" key="1">
    <source>
        <dbReference type="ARBA" id="ARBA00022722"/>
    </source>
</evidence>
<accession>M8A5S7</accession>
<evidence type="ECO:0000256" key="5">
    <source>
        <dbReference type="ARBA" id="ARBA00022801"/>
    </source>
</evidence>
<keyword evidence="1" id="KW-0540">Nuclease</keyword>
<evidence type="ECO:0000313" key="9">
    <source>
        <dbReference type="EMBL" id="EMS67762.1"/>
    </source>
</evidence>
<gene>
    <name evidence="9" type="ORF">TRIUR3_05835</name>
</gene>
<dbReference type="GO" id="GO:0005737">
    <property type="term" value="C:cytoplasm"/>
    <property type="evidence" value="ECO:0007669"/>
    <property type="project" value="TreeGrafter"/>
</dbReference>
<dbReference type="Gene3D" id="3.30.160.380">
    <property type="entry name" value="Dicer dimerisation domain"/>
    <property type="match status" value="1"/>
</dbReference>
<dbReference type="GO" id="GO:0030422">
    <property type="term" value="P:siRNA processing"/>
    <property type="evidence" value="ECO:0007669"/>
    <property type="project" value="TreeGrafter"/>
</dbReference>
<protein>
    <submittedName>
        <fullName evidence="9">Endoribonuclease Dicer-like protein 2a</fullName>
    </submittedName>
</protein>
<dbReference type="PROSITE" id="PS50821">
    <property type="entry name" value="PAZ"/>
    <property type="match status" value="1"/>
</dbReference>
<dbReference type="InterPro" id="IPR038248">
    <property type="entry name" value="Dicer_dimer_sf"/>
</dbReference>
<dbReference type="Pfam" id="PF03368">
    <property type="entry name" value="Dicer_dimer"/>
    <property type="match status" value="1"/>
</dbReference>
<evidence type="ECO:0000256" key="3">
    <source>
        <dbReference type="ARBA" id="ARBA00022741"/>
    </source>
</evidence>
<evidence type="ECO:0000259" key="7">
    <source>
        <dbReference type="PROSITE" id="PS50821"/>
    </source>
</evidence>
<keyword evidence="6" id="KW-0460">Magnesium</keyword>
<feature type="domain" description="PAZ" evidence="7">
    <location>
        <begin position="357"/>
        <end position="458"/>
    </location>
</feature>
<dbReference type="GO" id="GO:0003723">
    <property type="term" value="F:RNA binding"/>
    <property type="evidence" value="ECO:0007669"/>
    <property type="project" value="UniProtKB-UniRule"/>
</dbReference>
<dbReference type="PROSITE" id="PS51327">
    <property type="entry name" value="DICER_DSRBF"/>
    <property type="match status" value="1"/>
</dbReference>
<dbReference type="AlphaFoldDB" id="M8A5S7"/>
<feature type="domain" description="Dicer dsRNA-binding fold" evidence="8">
    <location>
        <begin position="85"/>
        <end position="192"/>
    </location>
</feature>
<dbReference type="eggNOG" id="KOG0701">
    <property type="taxonomic scope" value="Eukaryota"/>
</dbReference>
<reference evidence="9" key="1">
    <citation type="journal article" date="2013" name="Nature">
        <title>Draft genome of the wheat A-genome progenitor Triticum urartu.</title>
        <authorList>
            <person name="Ling H.Q."/>
            <person name="Zhao S."/>
            <person name="Liu D."/>
            <person name="Wang J."/>
            <person name="Sun H."/>
            <person name="Zhang C."/>
            <person name="Fan H."/>
            <person name="Li D."/>
            <person name="Dong L."/>
            <person name="Tao Y."/>
            <person name="Gao C."/>
            <person name="Wu H."/>
            <person name="Li Y."/>
            <person name="Cui Y."/>
            <person name="Guo X."/>
            <person name="Zheng S."/>
            <person name="Wang B."/>
            <person name="Yu K."/>
            <person name="Liang Q."/>
            <person name="Yang W."/>
            <person name="Lou X."/>
            <person name="Chen J."/>
            <person name="Feng M."/>
            <person name="Jian J."/>
            <person name="Zhang X."/>
            <person name="Luo G."/>
            <person name="Jiang Y."/>
            <person name="Liu J."/>
            <person name="Wang Z."/>
            <person name="Sha Y."/>
            <person name="Zhang B."/>
            <person name="Wu H."/>
            <person name="Tang D."/>
            <person name="Shen Q."/>
            <person name="Xue P."/>
            <person name="Zou S."/>
            <person name="Wang X."/>
            <person name="Liu X."/>
            <person name="Wang F."/>
            <person name="Yang Y."/>
            <person name="An X."/>
            <person name="Dong Z."/>
            <person name="Zhang K."/>
            <person name="Zhang X."/>
            <person name="Luo M.C."/>
            <person name="Dvorak J."/>
            <person name="Tong Y."/>
            <person name="Wang J."/>
            <person name="Yang H."/>
            <person name="Li Z."/>
            <person name="Wang D."/>
            <person name="Zhang A."/>
            <person name="Wang J."/>
        </authorList>
    </citation>
    <scope>NUCLEOTIDE SEQUENCE</scope>
</reference>
<dbReference type="InterPro" id="IPR005034">
    <property type="entry name" value="Dicer_dimerisation"/>
</dbReference>
<dbReference type="InterPro" id="IPR003100">
    <property type="entry name" value="PAZ_dom"/>
</dbReference>
<sequence>MAMERDVPVGTYNCDHTSIGGGAECARGDAEAHSKTLKFLASGQIMREASLKLASTMCQPLEDTLLQEEYYRVESTGATVTMNSSVQLIYFFCSKLPSDESVLCILNYGSFCFILQIIFWHKYFKPLPRFIIDKELRTCTLYLPNSSPVQAVNTEEVSALKKAVCLKACRELHAVGALTDYLLPEFGFPCEEEPDIVVEKYQHEQPEYFPEEFVYNWLSFSRLGIYYCYKISVEGCLKTTYCPNDILLAVKCDLGPDFVSTSLKNFGEQDNASVAMKYVGIIHLNQEQVVMARRFQTTILSLLINKDHSEVINAVKYSHEMQVSIGIVYLLLPLVSGKVDWCSIKFSTSQVYDASNKDIRHCHSCKQVDLLQTKDGPLCRCMLQNSIVCTPHNSKFYAVNGFLDLNSKSLLHLRDGSALTYINYFNTRHGLSLTHESQPLLAARNPVEVRNFLQKRHYKNKKDADLQFLIVYN</sequence>
<dbReference type="SUPFAM" id="SSF101690">
    <property type="entry name" value="PAZ domain"/>
    <property type="match status" value="1"/>
</dbReference>
<dbReference type="GO" id="GO:0000166">
    <property type="term" value="F:nucleotide binding"/>
    <property type="evidence" value="ECO:0007669"/>
    <property type="project" value="UniProtKB-KW"/>
</dbReference>